<proteinExistence type="predicted"/>
<evidence type="ECO:0000313" key="3">
    <source>
        <dbReference type="EMBL" id="MDQ0905238.1"/>
    </source>
</evidence>
<name>A0AAW8F6V4_9ACTN</name>
<accession>A0AAW8F6V4</accession>
<gene>
    <name evidence="3" type="ORF">QFZ22_001223</name>
</gene>
<evidence type="ECO:0000256" key="1">
    <source>
        <dbReference type="SAM" id="MobiDB-lite"/>
    </source>
</evidence>
<organism evidence="3 4">
    <name type="scientific">Streptomyces canus</name>
    <dbReference type="NCBI Taxonomy" id="58343"/>
    <lineage>
        <taxon>Bacteria</taxon>
        <taxon>Bacillati</taxon>
        <taxon>Actinomycetota</taxon>
        <taxon>Actinomycetes</taxon>
        <taxon>Kitasatosporales</taxon>
        <taxon>Streptomycetaceae</taxon>
        <taxon>Streptomyces</taxon>
        <taxon>Streptomyces aurantiacus group</taxon>
    </lineage>
</organism>
<dbReference type="RefSeq" id="WP_306972752.1">
    <property type="nucleotide sequence ID" value="NZ_JAUSZV010000005.1"/>
</dbReference>
<sequence length="229" mass="25680">MDTGYTTAVLFLAATEQGMELLGPPPHDSSPRSRQNQGCPRRLHPRPGHRERRLPRGNRSFEWWEQKHHRNGTPVLEVFLSAGHCRPCPKQTQCTKPPAGRRGRGITFLPRERHDALEAARQAQWRVRCAIRAGVEGSVSRAVRVTGMRRTRYRNVPTTRLGHVFAAAALNIIRIDRWLTGTPLGASRTPTSKPSCSRPDSRIRGILSRVLKGGVLDKSEVDRSRAVLV</sequence>
<dbReference type="Pfam" id="PF13751">
    <property type="entry name" value="DDE_Tnp_1_6"/>
    <property type="match status" value="1"/>
</dbReference>
<feature type="region of interest" description="Disordered" evidence="1">
    <location>
        <begin position="19"/>
        <end position="54"/>
    </location>
</feature>
<protein>
    <recommendedName>
        <fullName evidence="2">Transposase DDE domain-containing protein</fullName>
    </recommendedName>
</protein>
<reference evidence="3" key="1">
    <citation type="submission" date="2023-07" db="EMBL/GenBank/DDBJ databases">
        <title>Comparative genomics of wheat-associated soil bacteria to identify genetic determinants of phenazine resistance.</title>
        <authorList>
            <person name="Mouncey N."/>
        </authorList>
    </citation>
    <scope>NUCLEOTIDE SEQUENCE</scope>
    <source>
        <strain evidence="3">V4I22</strain>
    </source>
</reference>
<feature type="compositionally biased region" description="Basic residues" evidence="1">
    <location>
        <begin position="41"/>
        <end position="54"/>
    </location>
</feature>
<feature type="domain" description="Transposase DDE" evidence="2">
    <location>
        <begin position="55"/>
        <end position="175"/>
    </location>
</feature>
<evidence type="ECO:0000313" key="4">
    <source>
        <dbReference type="Proteomes" id="UP001234216"/>
    </source>
</evidence>
<dbReference type="Proteomes" id="UP001234216">
    <property type="component" value="Unassembled WGS sequence"/>
</dbReference>
<dbReference type="AlphaFoldDB" id="A0AAW8F6V4"/>
<evidence type="ECO:0000259" key="2">
    <source>
        <dbReference type="Pfam" id="PF13751"/>
    </source>
</evidence>
<dbReference type="InterPro" id="IPR025668">
    <property type="entry name" value="Tnp_DDE_dom"/>
</dbReference>
<comment type="caution">
    <text evidence="3">The sequence shown here is derived from an EMBL/GenBank/DDBJ whole genome shotgun (WGS) entry which is preliminary data.</text>
</comment>
<dbReference type="EMBL" id="JAUSZV010000005">
    <property type="protein sequence ID" value="MDQ0905238.1"/>
    <property type="molecule type" value="Genomic_DNA"/>
</dbReference>